<feature type="compositionally biased region" description="Low complexity" evidence="1">
    <location>
        <begin position="33"/>
        <end position="43"/>
    </location>
</feature>
<evidence type="ECO:0000313" key="2">
    <source>
        <dbReference type="EMBL" id="EFO94765.1"/>
    </source>
</evidence>
<proteinExistence type="predicted"/>
<feature type="compositionally biased region" description="Polar residues" evidence="1">
    <location>
        <begin position="84"/>
        <end position="97"/>
    </location>
</feature>
<feature type="compositionally biased region" description="Low complexity" evidence="1">
    <location>
        <begin position="100"/>
        <end position="112"/>
    </location>
</feature>
<keyword evidence="3" id="KW-1185">Reference proteome</keyword>
<reference evidence="2" key="1">
    <citation type="submission" date="2007-07" db="EMBL/GenBank/DDBJ databases">
        <title>PCAP assembly of the Caenorhabditis remanei genome.</title>
        <authorList>
            <consortium name="The Caenorhabditis remanei Sequencing Consortium"/>
            <person name="Wilson R.K."/>
        </authorList>
    </citation>
    <scope>NUCLEOTIDE SEQUENCE [LARGE SCALE GENOMIC DNA]</scope>
    <source>
        <strain evidence="2">PB4641</strain>
    </source>
</reference>
<feature type="region of interest" description="Disordered" evidence="1">
    <location>
        <begin position="83"/>
        <end position="151"/>
    </location>
</feature>
<protein>
    <submittedName>
        <fullName evidence="2">Uncharacterized protein</fullName>
    </submittedName>
</protein>
<feature type="compositionally biased region" description="Low complexity" evidence="1">
    <location>
        <begin position="133"/>
        <end position="145"/>
    </location>
</feature>
<dbReference type="eggNOG" id="ENOG502SG6R">
    <property type="taxonomic scope" value="Eukaryota"/>
</dbReference>
<dbReference type="KEGG" id="crq:GCK72_016278"/>
<dbReference type="FunCoup" id="E3NEU3">
    <property type="interactions" value="108"/>
</dbReference>
<name>E3NEU3_CAERE</name>
<accession>E3NEU3</accession>
<dbReference type="HOGENOM" id="CLU_895190_0_0_1"/>
<feature type="region of interest" description="Disordered" evidence="1">
    <location>
        <begin position="33"/>
        <end position="57"/>
    </location>
</feature>
<dbReference type="AlphaFoldDB" id="E3NEU3"/>
<dbReference type="CTD" id="9801824"/>
<evidence type="ECO:0000313" key="3">
    <source>
        <dbReference type="Proteomes" id="UP000008281"/>
    </source>
</evidence>
<feature type="compositionally biased region" description="Basic and acidic residues" evidence="1">
    <location>
        <begin position="46"/>
        <end position="57"/>
    </location>
</feature>
<dbReference type="OMA" id="DDRKTWE"/>
<evidence type="ECO:0000256" key="1">
    <source>
        <dbReference type="SAM" id="MobiDB-lite"/>
    </source>
</evidence>
<gene>
    <name evidence="2" type="ORF">CRE_10651</name>
</gene>
<dbReference type="OrthoDB" id="5860472at2759"/>
<sequence>MSMYKLTPTFASDFEVHPKIACYRVASYHNPAAGAAEGSSGASQKAETDPRKALEQKQQDLITRLKSQTEQLNKLLVSLAPATAQKTCQKPAQTPKTTGKAPEAAGSAAPSGKLDKDAKKEARKAAKAEAVKKVGGAPAAAKGSKTSTPWTVEDDRKTWETNLTLTVNIPASLVVYPQEHLKNVTLTVKDSDLPWVRALAKVGEKRGVAFEGDVKNGAKEKKTVVKVVKGGAVAALQIEKTNVKSLQTIWKVLGMALGLFSRRAAQVLSASHQAIWLNKAEQILSGAGDLSYSTREASQFLARFDSLSSQWEVSVADIVFRSLLNTAENQPNNVETWAKKIDALIG</sequence>
<dbReference type="Proteomes" id="UP000008281">
    <property type="component" value="Unassembled WGS sequence"/>
</dbReference>
<dbReference type="GeneID" id="9801824"/>
<dbReference type="STRING" id="31234.E3NEU3"/>
<dbReference type="EMBL" id="DS268626">
    <property type="protein sequence ID" value="EFO94765.1"/>
    <property type="molecule type" value="Genomic_DNA"/>
</dbReference>
<feature type="compositionally biased region" description="Basic and acidic residues" evidence="1">
    <location>
        <begin position="113"/>
        <end position="132"/>
    </location>
</feature>
<organism evidence="3">
    <name type="scientific">Caenorhabditis remanei</name>
    <name type="common">Caenorhabditis vulgaris</name>
    <dbReference type="NCBI Taxonomy" id="31234"/>
    <lineage>
        <taxon>Eukaryota</taxon>
        <taxon>Metazoa</taxon>
        <taxon>Ecdysozoa</taxon>
        <taxon>Nematoda</taxon>
        <taxon>Chromadorea</taxon>
        <taxon>Rhabditida</taxon>
        <taxon>Rhabditina</taxon>
        <taxon>Rhabditomorpha</taxon>
        <taxon>Rhabditoidea</taxon>
        <taxon>Rhabditidae</taxon>
        <taxon>Peloderinae</taxon>
        <taxon>Caenorhabditis</taxon>
    </lineage>
</organism>